<evidence type="ECO:0000256" key="1">
    <source>
        <dbReference type="ARBA" id="ARBA00009437"/>
    </source>
</evidence>
<dbReference type="RefSeq" id="WP_354434652.1">
    <property type="nucleotide sequence ID" value="NZ_JBEPLY010000009.1"/>
</dbReference>
<comment type="caution">
    <text evidence="6">The sequence shown here is derived from an EMBL/GenBank/DDBJ whole genome shotgun (WGS) entry which is preliminary data.</text>
</comment>
<dbReference type="InterPro" id="IPR005119">
    <property type="entry name" value="LysR_subst-bd"/>
</dbReference>
<gene>
    <name evidence="6" type="ORF">ABID12_002724</name>
</gene>
<sequence>MSKTHGQAQLARLRPFEAAARYESFTRAAEELGLTQTAVSRQISQLEAELGVSLFERRNRAVFLTEEGRRLGAVVAEALASIDAEIAAITGTGAPGTVILRCQLCEAFYWLMPRLSRFHARNPDIQLQLVSALEPLTQAREPFDVALQTTGRAAGSARLLFTATDEIFPVCAPSLLANDPGPLPPDKIREFPLLSHRVLPQDWFDWPDWFAASGMSRPQDLRVIAFDSYPLVLQAAIAGQGIALGWKRTVEGLIDEGKLRPACTETIRRPGEISVFRGPRRTPSAAVDRLIAWLKTELE</sequence>
<dbReference type="PRINTS" id="PR00039">
    <property type="entry name" value="HTHLYSR"/>
</dbReference>
<dbReference type="InterPro" id="IPR058163">
    <property type="entry name" value="LysR-type_TF_proteobact-type"/>
</dbReference>
<organism evidence="6 7">
    <name type="scientific">Martelella mangrovi</name>
    <dbReference type="NCBI Taxonomy" id="1397477"/>
    <lineage>
        <taxon>Bacteria</taxon>
        <taxon>Pseudomonadati</taxon>
        <taxon>Pseudomonadota</taxon>
        <taxon>Alphaproteobacteria</taxon>
        <taxon>Hyphomicrobiales</taxon>
        <taxon>Aurantimonadaceae</taxon>
        <taxon>Martelella</taxon>
    </lineage>
</organism>
<accession>A0ABV2ICY8</accession>
<dbReference type="Pfam" id="PF03466">
    <property type="entry name" value="LysR_substrate"/>
    <property type="match status" value="1"/>
</dbReference>
<dbReference type="EMBL" id="JBEPLY010000009">
    <property type="protein sequence ID" value="MET3600773.1"/>
    <property type="molecule type" value="Genomic_DNA"/>
</dbReference>
<dbReference type="SUPFAM" id="SSF53850">
    <property type="entry name" value="Periplasmic binding protein-like II"/>
    <property type="match status" value="1"/>
</dbReference>
<dbReference type="PROSITE" id="PS50931">
    <property type="entry name" value="HTH_LYSR"/>
    <property type="match status" value="1"/>
</dbReference>
<evidence type="ECO:0000313" key="7">
    <source>
        <dbReference type="Proteomes" id="UP001549164"/>
    </source>
</evidence>
<proteinExistence type="inferred from homology"/>
<dbReference type="InterPro" id="IPR036390">
    <property type="entry name" value="WH_DNA-bd_sf"/>
</dbReference>
<protein>
    <submittedName>
        <fullName evidence="6">LysR family glycine cleavage system transcriptional activator</fullName>
    </submittedName>
</protein>
<evidence type="ECO:0000313" key="6">
    <source>
        <dbReference type="EMBL" id="MET3600773.1"/>
    </source>
</evidence>
<dbReference type="InterPro" id="IPR000847">
    <property type="entry name" value="LysR_HTH_N"/>
</dbReference>
<feature type="domain" description="HTH lysR-type" evidence="5">
    <location>
        <begin position="10"/>
        <end position="65"/>
    </location>
</feature>
<dbReference type="Gene3D" id="1.10.10.10">
    <property type="entry name" value="Winged helix-like DNA-binding domain superfamily/Winged helix DNA-binding domain"/>
    <property type="match status" value="1"/>
</dbReference>
<keyword evidence="7" id="KW-1185">Reference proteome</keyword>
<reference evidence="6 7" key="1">
    <citation type="submission" date="2024-06" db="EMBL/GenBank/DDBJ databases">
        <title>Genomic Encyclopedia of Type Strains, Phase IV (KMG-IV): sequencing the most valuable type-strain genomes for metagenomic binning, comparative biology and taxonomic classification.</title>
        <authorList>
            <person name="Goeker M."/>
        </authorList>
    </citation>
    <scope>NUCLEOTIDE SEQUENCE [LARGE SCALE GENOMIC DNA]</scope>
    <source>
        <strain evidence="6 7">DSM 28102</strain>
    </source>
</reference>
<keyword evidence="4" id="KW-0804">Transcription</keyword>
<evidence type="ECO:0000256" key="3">
    <source>
        <dbReference type="ARBA" id="ARBA00023125"/>
    </source>
</evidence>
<dbReference type="Gene3D" id="3.40.190.10">
    <property type="entry name" value="Periplasmic binding protein-like II"/>
    <property type="match status" value="2"/>
</dbReference>
<name>A0ABV2ICY8_9HYPH</name>
<dbReference type="PANTHER" id="PTHR30537">
    <property type="entry name" value="HTH-TYPE TRANSCRIPTIONAL REGULATOR"/>
    <property type="match status" value="1"/>
</dbReference>
<dbReference type="Proteomes" id="UP001549164">
    <property type="component" value="Unassembled WGS sequence"/>
</dbReference>
<dbReference type="SUPFAM" id="SSF46785">
    <property type="entry name" value="Winged helix' DNA-binding domain"/>
    <property type="match status" value="1"/>
</dbReference>
<evidence type="ECO:0000256" key="4">
    <source>
        <dbReference type="ARBA" id="ARBA00023163"/>
    </source>
</evidence>
<evidence type="ECO:0000259" key="5">
    <source>
        <dbReference type="PROSITE" id="PS50931"/>
    </source>
</evidence>
<comment type="similarity">
    <text evidence="1">Belongs to the LysR transcriptional regulatory family.</text>
</comment>
<dbReference type="Pfam" id="PF00126">
    <property type="entry name" value="HTH_1"/>
    <property type="match status" value="1"/>
</dbReference>
<dbReference type="PANTHER" id="PTHR30537:SF26">
    <property type="entry name" value="GLYCINE CLEAVAGE SYSTEM TRANSCRIPTIONAL ACTIVATOR"/>
    <property type="match status" value="1"/>
</dbReference>
<keyword evidence="3" id="KW-0238">DNA-binding</keyword>
<keyword evidence="2" id="KW-0805">Transcription regulation</keyword>
<dbReference type="InterPro" id="IPR036388">
    <property type="entry name" value="WH-like_DNA-bd_sf"/>
</dbReference>
<evidence type="ECO:0000256" key="2">
    <source>
        <dbReference type="ARBA" id="ARBA00023015"/>
    </source>
</evidence>